<dbReference type="AlphaFoldDB" id="A0A6J4I7N2"/>
<sequence length="251" mass="27239">DRRPLRRRDRLPLPGPGPRALDAREPAGRGRRDLPARGQPRPGDGVGVDQRGPQRLVRDERRHPPGGPRGRPHPVRAGHGSVRGRDPAGHRLPHRRPADRRPLAGLRPAGGRDQPGPQHAVLPALPGGRRPDRRPEPLLHRDGGVRRPLGADRDADGDPRGARRPGRRRPRARRPAGAGAADQPGHRHGHGCPHGQVQDHPQPGLRPAPGGQPEHQPEAGRDRRRGRRHRRPGAAHDGTPAAPAGHARQPL</sequence>
<dbReference type="EMBL" id="CADCTP010000140">
    <property type="protein sequence ID" value="CAA9242682.1"/>
    <property type="molecule type" value="Genomic_DNA"/>
</dbReference>
<proteinExistence type="predicted"/>
<feature type="compositionally biased region" description="Basic and acidic residues" evidence="1">
    <location>
        <begin position="21"/>
        <end position="35"/>
    </location>
</feature>
<feature type="region of interest" description="Disordered" evidence="1">
    <location>
        <begin position="1"/>
        <end position="251"/>
    </location>
</feature>
<organism evidence="2">
    <name type="scientific">uncultured Mycobacteriales bacterium</name>
    <dbReference type="NCBI Taxonomy" id="581187"/>
    <lineage>
        <taxon>Bacteria</taxon>
        <taxon>Bacillati</taxon>
        <taxon>Actinomycetota</taxon>
        <taxon>Actinomycetes</taxon>
        <taxon>Mycobacteriales</taxon>
        <taxon>environmental samples</taxon>
    </lineage>
</organism>
<accession>A0A6J4I7N2</accession>
<name>A0A6J4I7N2_9ACTN</name>
<gene>
    <name evidence="2" type="ORF">AVDCRST_MAG41-1529</name>
</gene>
<reference evidence="2" key="1">
    <citation type="submission" date="2020-02" db="EMBL/GenBank/DDBJ databases">
        <authorList>
            <person name="Meier V. D."/>
        </authorList>
    </citation>
    <scope>NUCLEOTIDE SEQUENCE</scope>
    <source>
        <strain evidence="2">AVDCRST_MAG41</strain>
    </source>
</reference>
<evidence type="ECO:0000256" key="1">
    <source>
        <dbReference type="SAM" id="MobiDB-lite"/>
    </source>
</evidence>
<feature type="non-terminal residue" evidence="2">
    <location>
        <position position="251"/>
    </location>
</feature>
<protein>
    <submittedName>
        <fullName evidence="2">Uncharacterized protein</fullName>
    </submittedName>
</protein>
<feature type="compositionally biased region" description="Basic and acidic residues" evidence="1">
    <location>
        <begin position="129"/>
        <end position="161"/>
    </location>
</feature>
<evidence type="ECO:0000313" key="2">
    <source>
        <dbReference type="EMBL" id="CAA9242682.1"/>
    </source>
</evidence>
<feature type="compositionally biased region" description="Basic residues" evidence="1">
    <location>
        <begin position="222"/>
        <end position="233"/>
    </location>
</feature>
<feature type="non-terminal residue" evidence="2">
    <location>
        <position position="1"/>
    </location>
</feature>
<feature type="compositionally biased region" description="Basic residues" evidence="1">
    <location>
        <begin position="162"/>
        <end position="174"/>
    </location>
</feature>